<organism evidence="7 8">
    <name type="scientific">Phascolomyces articulosus</name>
    <dbReference type="NCBI Taxonomy" id="60185"/>
    <lineage>
        <taxon>Eukaryota</taxon>
        <taxon>Fungi</taxon>
        <taxon>Fungi incertae sedis</taxon>
        <taxon>Mucoromycota</taxon>
        <taxon>Mucoromycotina</taxon>
        <taxon>Mucoromycetes</taxon>
        <taxon>Mucorales</taxon>
        <taxon>Lichtheimiaceae</taxon>
        <taxon>Phascolomyces</taxon>
    </lineage>
</organism>
<dbReference type="InterPro" id="IPR019734">
    <property type="entry name" value="TPR_rpt"/>
</dbReference>
<protein>
    <recommendedName>
        <fullName evidence="9">TPR-like protein</fullName>
    </recommendedName>
</protein>
<dbReference type="EMBL" id="JAIXMP010000001">
    <property type="protein sequence ID" value="KAI9278254.1"/>
    <property type="molecule type" value="Genomic_DNA"/>
</dbReference>
<dbReference type="PANTHER" id="PTHR23083:SF464">
    <property type="entry name" value="TETRATRICOPEPTIDE REPEAT DOMAIN 7, ISOFORM A"/>
    <property type="match status" value="1"/>
</dbReference>
<dbReference type="InterPro" id="IPR013105">
    <property type="entry name" value="TPR_2"/>
</dbReference>
<keyword evidence="8" id="KW-1185">Reference proteome</keyword>
<dbReference type="AlphaFoldDB" id="A0AAD5KQR1"/>
<evidence type="ECO:0000256" key="6">
    <source>
        <dbReference type="SAM" id="MobiDB-lite"/>
    </source>
</evidence>
<evidence type="ECO:0000313" key="7">
    <source>
        <dbReference type="EMBL" id="KAI9278254.1"/>
    </source>
</evidence>
<dbReference type="Pfam" id="PF07719">
    <property type="entry name" value="TPR_2"/>
    <property type="match status" value="1"/>
</dbReference>
<evidence type="ECO:0000256" key="4">
    <source>
        <dbReference type="ARBA" id="ARBA00038251"/>
    </source>
</evidence>
<evidence type="ECO:0000256" key="2">
    <source>
        <dbReference type="ARBA" id="ARBA00022737"/>
    </source>
</evidence>
<feature type="compositionally biased region" description="Low complexity" evidence="6">
    <location>
        <begin position="772"/>
        <end position="787"/>
    </location>
</feature>
<proteinExistence type="inferred from homology"/>
<dbReference type="InterPro" id="IPR011990">
    <property type="entry name" value="TPR-like_helical_dom_sf"/>
</dbReference>
<sequence length="1020" mass="115574">MDTNKVAQSAADLDTARCRGEWSSIPQLAQRYKKYHPDETVLDTTACIEAELVEQIQRTRPQQRSTGQEHVNDTSDSIFIATPLNSNQTQPFIQRLTDITRGKKDNLDLPDDRQAQFSKIILARIYFESGDYDKALESLQNLALRIEDATSGYGLVLLIQARAIKGICYEKQDKILSAIDAFSSAWDVVEQHLKEKSEMLWYWIEECLYHGILLQLRTGASPLRLMRAYLKLAKSYWSNSWRTYKQWVIFNIYVRHISKDDTSANEREDVIPVMDILRKLFRSLVLVCPSEELNQRTVDLANLTANVHDRLGWGDARHLRRVLQFLYQAKEHTFNSVSITRHLLFTLLRLGEFNEAKYTFASYMDLLGASDIDNTDEPRHYDIVDLLRHLTLANESKEYFLSVCLAGAELYGQIYSNGKMATIIMHVALNVVEEEEQQEKGENELIARTYRIHGAACSLYARQCDDPDTRSEYHSKSIESLTQAVHLDESSWQAHYELAVEQAITRNLYDAANAISKSIQLHPTHLPSWHLLALLHSCQENKEPQALQTLEAGLNHSNLSTDFNQMVAGSAPVLSWNPDEKSVAQYVTLAESHLAMSMTQVQLLEKLEGPDAILDLYTDLFSMYAKLATHLNDAGATASSDDYLMDDGVQQEKWMNGGRHNSITSTTNGRRNSRSLSLSKVDPRRRSNSASNSPRTTEFNAAETTAPPMSPSANNNHSPPRRMKSSSSDETRSNRQGSFAGRGRSSSITRESKSIRKKSMQLIDMGFARRMGSSAQQSTKQQSSGSTLFDEKQQHTPNSDASSATLMSLLTPSFSTASMGVPERRPSNTTPTISTLLNKPTQFYTRYQRDRWYHLLVKLWLMSTTTFIRAGRLEEATKAIVEAEQQLLAGQMNDASVWYQLGMVCIQKAKKSSPPDRTTLHETGLDAFKKALAIDPDHIDALVAMARCFMDLEEWELAEGLLDRATRGYGWDHAEAWYCLGVCYRHDHNLEQAKNCFQYAVELNETTPLQSFAQLPRFVQ</sequence>
<keyword evidence="2" id="KW-0677">Repeat</keyword>
<comment type="caution">
    <text evidence="7">The sequence shown here is derived from an EMBL/GenBank/DDBJ whole genome shotgun (WGS) entry which is preliminary data.</text>
</comment>
<dbReference type="Proteomes" id="UP001209540">
    <property type="component" value="Unassembled WGS sequence"/>
</dbReference>
<evidence type="ECO:0000256" key="1">
    <source>
        <dbReference type="ARBA" id="ARBA00002550"/>
    </source>
</evidence>
<evidence type="ECO:0000256" key="3">
    <source>
        <dbReference type="ARBA" id="ARBA00022803"/>
    </source>
</evidence>
<dbReference type="PROSITE" id="PS50005">
    <property type="entry name" value="TPR"/>
    <property type="match status" value="1"/>
</dbReference>
<feature type="compositionally biased region" description="Low complexity" evidence="6">
    <location>
        <begin position="661"/>
        <end position="679"/>
    </location>
</feature>
<evidence type="ECO:0008006" key="9">
    <source>
        <dbReference type="Google" id="ProtNLM"/>
    </source>
</evidence>
<feature type="region of interest" description="Disordered" evidence="6">
    <location>
        <begin position="770"/>
        <end position="802"/>
    </location>
</feature>
<keyword evidence="3 5" id="KW-0802">TPR repeat</keyword>
<feature type="region of interest" description="Disordered" evidence="6">
    <location>
        <begin position="654"/>
        <end position="757"/>
    </location>
</feature>
<accession>A0AAD5KQR1</accession>
<dbReference type="SMART" id="SM00028">
    <property type="entry name" value="TPR"/>
    <property type="match status" value="4"/>
</dbReference>
<dbReference type="InterPro" id="IPR051722">
    <property type="entry name" value="Endocytosis_PI4K-reg_protein"/>
</dbReference>
<dbReference type="SUPFAM" id="SSF48452">
    <property type="entry name" value="TPR-like"/>
    <property type="match status" value="2"/>
</dbReference>
<dbReference type="PANTHER" id="PTHR23083">
    <property type="entry name" value="TETRATRICOPEPTIDE REPEAT PROTEIN, TPR"/>
    <property type="match status" value="1"/>
</dbReference>
<evidence type="ECO:0000256" key="5">
    <source>
        <dbReference type="PROSITE-ProRule" id="PRU00339"/>
    </source>
</evidence>
<feature type="repeat" description="TPR" evidence="5">
    <location>
        <begin position="974"/>
        <end position="1007"/>
    </location>
</feature>
<comment type="similarity">
    <text evidence="4">Belongs to the YPP1 family.</text>
</comment>
<reference evidence="7" key="2">
    <citation type="submission" date="2023-02" db="EMBL/GenBank/DDBJ databases">
        <authorList>
            <consortium name="DOE Joint Genome Institute"/>
            <person name="Mondo S.J."/>
            <person name="Chang Y."/>
            <person name="Wang Y."/>
            <person name="Ahrendt S."/>
            <person name="Andreopoulos W."/>
            <person name="Barry K."/>
            <person name="Beard J."/>
            <person name="Benny G.L."/>
            <person name="Blankenship S."/>
            <person name="Bonito G."/>
            <person name="Cuomo C."/>
            <person name="Desiro A."/>
            <person name="Gervers K.A."/>
            <person name="Hundley H."/>
            <person name="Kuo A."/>
            <person name="LaButti K."/>
            <person name="Lang B.F."/>
            <person name="Lipzen A."/>
            <person name="O'Donnell K."/>
            <person name="Pangilinan J."/>
            <person name="Reynolds N."/>
            <person name="Sandor L."/>
            <person name="Smith M.W."/>
            <person name="Tsang A."/>
            <person name="Grigoriev I.V."/>
            <person name="Stajich J.E."/>
            <person name="Spatafora J.W."/>
        </authorList>
    </citation>
    <scope>NUCLEOTIDE SEQUENCE</scope>
    <source>
        <strain evidence="7">RSA 2281</strain>
    </source>
</reference>
<comment type="function">
    <text evidence="1">Involved in endocytosis.</text>
</comment>
<reference evidence="7" key="1">
    <citation type="journal article" date="2022" name="IScience">
        <title>Evolution of zygomycete secretomes and the origins of terrestrial fungal ecologies.</title>
        <authorList>
            <person name="Chang Y."/>
            <person name="Wang Y."/>
            <person name="Mondo S."/>
            <person name="Ahrendt S."/>
            <person name="Andreopoulos W."/>
            <person name="Barry K."/>
            <person name="Beard J."/>
            <person name="Benny G.L."/>
            <person name="Blankenship S."/>
            <person name="Bonito G."/>
            <person name="Cuomo C."/>
            <person name="Desiro A."/>
            <person name="Gervers K.A."/>
            <person name="Hundley H."/>
            <person name="Kuo A."/>
            <person name="LaButti K."/>
            <person name="Lang B.F."/>
            <person name="Lipzen A."/>
            <person name="O'Donnell K."/>
            <person name="Pangilinan J."/>
            <person name="Reynolds N."/>
            <person name="Sandor L."/>
            <person name="Smith M.E."/>
            <person name="Tsang A."/>
            <person name="Grigoriev I.V."/>
            <person name="Stajich J.E."/>
            <person name="Spatafora J.W."/>
        </authorList>
    </citation>
    <scope>NUCLEOTIDE SEQUENCE</scope>
    <source>
        <strain evidence="7">RSA 2281</strain>
    </source>
</reference>
<dbReference type="Pfam" id="PF14559">
    <property type="entry name" value="TPR_19"/>
    <property type="match status" value="1"/>
</dbReference>
<evidence type="ECO:0000313" key="8">
    <source>
        <dbReference type="Proteomes" id="UP001209540"/>
    </source>
</evidence>
<dbReference type="Gene3D" id="1.25.40.10">
    <property type="entry name" value="Tetratricopeptide repeat domain"/>
    <property type="match status" value="3"/>
</dbReference>
<name>A0AAD5KQR1_9FUNG</name>
<gene>
    <name evidence="7" type="ORF">BDA99DRAFT_531025</name>
</gene>